<organism evidence="2 3">
    <name type="scientific">Ilyobacter polytropus (strain ATCC 51220 / DSM 2926 / LMG 16218 / CuHBu1)</name>
    <dbReference type="NCBI Taxonomy" id="572544"/>
    <lineage>
        <taxon>Bacteria</taxon>
        <taxon>Fusobacteriati</taxon>
        <taxon>Fusobacteriota</taxon>
        <taxon>Fusobacteriia</taxon>
        <taxon>Fusobacteriales</taxon>
        <taxon>Fusobacteriaceae</taxon>
        <taxon>Ilyobacter</taxon>
    </lineage>
</organism>
<dbReference type="Gene3D" id="3.40.630.30">
    <property type="match status" value="1"/>
</dbReference>
<protein>
    <submittedName>
        <fullName evidence="2">GCN5-related N-acetyltransferase</fullName>
    </submittedName>
</protein>
<dbReference type="PROSITE" id="PS51186">
    <property type="entry name" value="GNAT"/>
    <property type="match status" value="1"/>
</dbReference>
<dbReference type="InterPro" id="IPR000182">
    <property type="entry name" value="GNAT_dom"/>
</dbReference>
<reference evidence="2 3" key="1">
    <citation type="journal article" date="2010" name="Stand. Genomic Sci.">
        <title>Complete genome sequence of Ilyobacter polytropus type strain (CuHbu1).</title>
        <authorList>
            <person name="Sikorski J."/>
            <person name="Chertkov O."/>
            <person name="Lapidus A."/>
            <person name="Nolan M."/>
            <person name="Lucas S."/>
            <person name="Del Rio T.G."/>
            <person name="Tice H."/>
            <person name="Cheng J.F."/>
            <person name="Tapia R."/>
            <person name="Han C."/>
            <person name="Goodwin L."/>
            <person name="Pitluck S."/>
            <person name="Liolios K."/>
            <person name="Ivanova N."/>
            <person name="Mavromatis K."/>
            <person name="Mikhailova N."/>
            <person name="Pati A."/>
            <person name="Chen A."/>
            <person name="Palaniappan K."/>
            <person name="Land M."/>
            <person name="Hauser L."/>
            <person name="Chang Y.J."/>
            <person name="Jeffries C.D."/>
            <person name="Brambilla E."/>
            <person name="Yasawong M."/>
            <person name="Rohde M."/>
            <person name="Pukall R."/>
            <person name="Spring S."/>
            <person name="Goker M."/>
            <person name="Woyke T."/>
            <person name="Bristow J."/>
            <person name="Eisen J.A."/>
            <person name="Markowitz V."/>
            <person name="Hugenholtz P."/>
            <person name="Kyrpides N.C."/>
            <person name="Klenk H.P."/>
        </authorList>
    </citation>
    <scope>NUCLEOTIDE SEQUENCE [LARGE SCALE GENOMIC DNA]</scope>
    <source>
        <strain evidence="3">ATCC 51220 / DSM 2926 / LMG 16218 / CuHBu1</strain>
    </source>
</reference>
<dbReference type="GO" id="GO:0016747">
    <property type="term" value="F:acyltransferase activity, transferring groups other than amino-acyl groups"/>
    <property type="evidence" value="ECO:0007669"/>
    <property type="project" value="InterPro"/>
</dbReference>
<keyword evidence="3" id="KW-1185">Reference proteome</keyword>
<dbReference type="KEGG" id="ipo:Ilyop_0733"/>
<proteinExistence type="predicted"/>
<dbReference type="InterPro" id="IPR016181">
    <property type="entry name" value="Acyl_CoA_acyltransferase"/>
</dbReference>
<dbReference type="OrthoDB" id="9802340at2"/>
<dbReference type="RefSeq" id="WP_013387190.1">
    <property type="nucleotide sequence ID" value="NC_014632.1"/>
</dbReference>
<dbReference type="HOGENOM" id="CLU_013985_19_6_0"/>
<sequence>MIVRLGKIEDVEGIKNLYKNAAYEGSGLPILKNEITREYVEGFVKKAIDSGIIVVAEVEGKIIGELHGCRENFYLFDHVISDINIAVLREYRGMGLGKSLFKYFFKKVNKMKDIMRLEVLVRESNPRAIYFYEKVGFIKEGRLRGRIKNFRDELESDIMMGWVKI</sequence>
<feature type="domain" description="N-acetyltransferase" evidence="1">
    <location>
        <begin position="1"/>
        <end position="161"/>
    </location>
</feature>
<gene>
    <name evidence="2" type="ordered locus">Ilyop_0733</name>
</gene>
<name>E3H701_ILYPC</name>
<accession>E3H701</accession>
<dbReference type="SUPFAM" id="SSF55729">
    <property type="entry name" value="Acyl-CoA N-acyltransferases (Nat)"/>
    <property type="match status" value="1"/>
</dbReference>
<dbReference type="CDD" id="cd04301">
    <property type="entry name" value="NAT_SF"/>
    <property type="match status" value="1"/>
</dbReference>
<dbReference type="eggNOG" id="COG0456">
    <property type="taxonomic scope" value="Bacteria"/>
</dbReference>
<evidence type="ECO:0000313" key="3">
    <source>
        <dbReference type="Proteomes" id="UP000006875"/>
    </source>
</evidence>
<dbReference type="EMBL" id="CP002281">
    <property type="protein sequence ID" value="ADO82520.1"/>
    <property type="molecule type" value="Genomic_DNA"/>
</dbReference>
<evidence type="ECO:0000313" key="2">
    <source>
        <dbReference type="EMBL" id="ADO82520.1"/>
    </source>
</evidence>
<dbReference type="Proteomes" id="UP000006875">
    <property type="component" value="Chromosome"/>
</dbReference>
<dbReference type="Pfam" id="PF13508">
    <property type="entry name" value="Acetyltransf_7"/>
    <property type="match status" value="1"/>
</dbReference>
<dbReference type="AlphaFoldDB" id="E3H701"/>
<evidence type="ECO:0000259" key="1">
    <source>
        <dbReference type="PROSITE" id="PS51186"/>
    </source>
</evidence>